<evidence type="ECO:0000313" key="14">
    <source>
        <dbReference type="Proteomes" id="UP000636800"/>
    </source>
</evidence>
<keyword evidence="8" id="KW-0539">Nucleus</keyword>
<evidence type="ECO:0000256" key="3">
    <source>
        <dbReference type="ARBA" id="ARBA00022553"/>
    </source>
</evidence>
<keyword evidence="6" id="KW-0238">DNA-binding</keyword>
<dbReference type="PROSITE" id="PS00434">
    <property type="entry name" value="HSF_DOMAIN"/>
    <property type="match status" value="1"/>
</dbReference>
<evidence type="ECO:0000256" key="5">
    <source>
        <dbReference type="ARBA" id="ARBA00023016"/>
    </source>
</evidence>
<keyword evidence="7" id="KW-0804">Transcription</keyword>
<keyword evidence="10" id="KW-0175">Coiled coil</keyword>
<dbReference type="SMART" id="SM00415">
    <property type="entry name" value="HSF"/>
    <property type="match status" value="1"/>
</dbReference>
<evidence type="ECO:0000256" key="4">
    <source>
        <dbReference type="ARBA" id="ARBA00023015"/>
    </source>
</evidence>
<evidence type="ECO:0000256" key="2">
    <source>
        <dbReference type="ARBA" id="ARBA00011233"/>
    </source>
</evidence>
<name>A0A835V9Y8_VANPL</name>
<keyword evidence="3" id="KW-0597">Phosphoprotein</keyword>
<dbReference type="PANTHER" id="PTHR10015:SF445">
    <property type="entry name" value="HEAT STRESS TRANSCRIPTION FACTOR A-4B-LIKE"/>
    <property type="match status" value="1"/>
</dbReference>
<dbReference type="GO" id="GO:0005634">
    <property type="term" value="C:nucleus"/>
    <property type="evidence" value="ECO:0007669"/>
    <property type="project" value="UniProtKB-SubCell"/>
</dbReference>
<comment type="similarity">
    <text evidence="9">Belongs to the HSF family.</text>
</comment>
<evidence type="ECO:0000256" key="1">
    <source>
        <dbReference type="ARBA" id="ARBA00004123"/>
    </source>
</evidence>
<feature type="region of interest" description="Disordered" evidence="11">
    <location>
        <begin position="334"/>
        <end position="359"/>
    </location>
</feature>
<keyword evidence="5" id="KW-0346">Stress response</keyword>
<dbReference type="OrthoDB" id="286301at2759"/>
<feature type="region of interest" description="Disordered" evidence="11">
    <location>
        <begin position="260"/>
        <end position="297"/>
    </location>
</feature>
<evidence type="ECO:0000256" key="8">
    <source>
        <dbReference type="ARBA" id="ARBA00023242"/>
    </source>
</evidence>
<feature type="region of interest" description="Disordered" evidence="11">
    <location>
        <begin position="198"/>
        <end position="221"/>
    </location>
</feature>
<dbReference type="GO" id="GO:0003700">
    <property type="term" value="F:DNA-binding transcription factor activity"/>
    <property type="evidence" value="ECO:0007669"/>
    <property type="project" value="InterPro"/>
</dbReference>
<dbReference type="FunFam" id="1.10.10.10:FF:000057">
    <property type="entry name" value="Heat shock transcription factor 1"/>
    <property type="match status" value="1"/>
</dbReference>
<evidence type="ECO:0000256" key="6">
    <source>
        <dbReference type="ARBA" id="ARBA00023125"/>
    </source>
</evidence>
<feature type="domain" description="HSF-type DNA-binding" evidence="12">
    <location>
        <begin position="54"/>
        <end position="78"/>
    </location>
</feature>
<organism evidence="13 14">
    <name type="scientific">Vanilla planifolia</name>
    <name type="common">Vanilla</name>
    <dbReference type="NCBI Taxonomy" id="51239"/>
    <lineage>
        <taxon>Eukaryota</taxon>
        <taxon>Viridiplantae</taxon>
        <taxon>Streptophyta</taxon>
        <taxon>Embryophyta</taxon>
        <taxon>Tracheophyta</taxon>
        <taxon>Spermatophyta</taxon>
        <taxon>Magnoliopsida</taxon>
        <taxon>Liliopsida</taxon>
        <taxon>Asparagales</taxon>
        <taxon>Orchidaceae</taxon>
        <taxon>Vanilloideae</taxon>
        <taxon>Vanilleae</taxon>
        <taxon>Vanilla</taxon>
    </lineage>
</organism>
<sequence>MMEGSQGVSSSPAPFLTKTYDMLDNPSTDSIVSWSPSGSSFIVWNPLDFARDLLPAYFKHNNFSSFIRQLNTYGFKKIDPERWEFSNDEFIRGQRHLLGNIHRRKPVHSHSIPLQGSIISIPLSVSEKNELNEEIKRLQHEKSTLLIELEKLTNYQHGMDHHMQILEERLQSMVLRQRKLLSFLSQFVQQPGFLSNLVGRPDLHNKKRRLPRNDSLQDNAQNASLDVEPFVKMESSLNSLETFLHGVGRFSGEDDEFVNANLQSSSSPSGPSSPEMVNSPKRQSSVAPGAGDVNSEPAVCSGLEMETKPVPMGANDTFWEQFLTESPAYFDEQEAELTRREDDGRADRVSAEKEVFGGI</sequence>
<proteinExistence type="inferred from homology"/>
<keyword evidence="14" id="KW-1185">Reference proteome</keyword>
<gene>
    <name evidence="13" type="ORF">HPP92_006382</name>
</gene>
<dbReference type="GO" id="GO:0034605">
    <property type="term" value="P:cellular response to heat"/>
    <property type="evidence" value="ECO:0007669"/>
    <property type="project" value="TreeGrafter"/>
</dbReference>
<dbReference type="Gene3D" id="1.10.10.10">
    <property type="entry name" value="Winged helix-like DNA-binding domain superfamily/Winged helix DNA-binding domain"/>
    <property type="match status" value="1"/>
</dbReference>
<dbReference type="GO" id="GO:0000978">
    <property type="term" value="F:RNA polymerase II cis-regulatory region sequence-specific DNA binding"/>
    <property type="evidence" value="ECO:0007669"/>
    <property type="project" value="TreeGrafter"/>
</dbReference>
<dbReference type="InterPro" id="IPR036390">
    <property type="entry name" value="WH_DNA-bd_sf"/>
</dbReference>
<evidence type="ECO:0000256" key="11">
    <source>
        <dbReference type="SAM" id="MobiDB-lite"/>
    </source>
</evidence>
<dbReference type="SUPFAM" id="SSF46785">
    <property type="entry name" value="Winged helix' DNA-binding domain"/>
    <property type="match status" value="1"/>
</dbReference>
<feature type="coiled-coil region" evidence="10">
    <location>
        <begin position="121"/>
        <end position="155"/>
    </location>
</feature>
<accession>A0A835V9Y8</accession>
<comment type="subcellular location">
    <subcellularLocation>
        <location evidence="1">Nucleus</location>
    </subcellularLocation>
</comment>
<evidence type="ECO:0000313" key="13">
    <source>
        <dbReference type="EMBL" id="KAG0492984.1"/>
    </source>
</evidence>
<dbReference type="Pfam" id="PF00447">
    <property type="entry name" value="HSF_DNA-bind"/>
    <property type="match status" value="1"/>
</dbReference>
<dbReference type="PANTHER" id="PTHR10015">
    <property type="entry name" value="HEAT SHOCK TRANSCRIPTION FACTOR"/>
    <property type="match status" value="1"/>
</dbReference>
<protein>
    <recommendedName>
        <fullName evidence="12">HSF-type DNA-binding domain-containing protein</fullName>
    </recommendedName>
</protein>
<dbReference type="EMBL" id="JADCNL010000002">
    <property type="protein sequence ID" value="KAG0492984.1"/>
    <property type="molecule type" value="Genomic_DNA"/>
</dbReference>
<comment type="subunit">
    <text evidence="2">Homotrimer.</text>
</comment>
<keyword evidence="4" id="KW-0805">Transcription regulation</keyword>
<reference evidence="13 14" key="1">
    <citation type="journal article" date="2020" name="Nat. Food">
        <title>A phased Vanilla planifolia genome enables genetic improvement of flavour and production.</title>
        <authorList>
            <person name="Hasing T."/>
            <person name="Tang H."/>
            <person name="Brym M."/>
            <person name="Khazi F."/>
            <person name="Huang T."/>
            <person name="Chambers A.H."/>
        </authorList>
    </citation>
    <scope>NUCLEOTIDE SEQUENCE [LARGE SCALE GENOMIC DNA]</scope>
    <source>
        <tissue evidence="13">Leaf</tissue>
    </source>
</reference>
<dbReference type="Proteomes" id="UP000636800">
    <property type="component" value="Chromosome 2"/>
</dbReference>
<dbReference type="PRINTS" id="PR00056">
    <property type="entry name" value="HSFDOMAIN"/>
</dbReference>
<evidence type="ECO:0000256" key="7">
    <source>
        <dbReference type="ARBA" id="ARBA00023163"/>
    </source>
</evidence>
<evidence type="ECO:0000256" key="10">
    <source>
        <dbReference type="SAM" id="Coils"/>
    </source>
</evidence>
<feature type="compositionally biased region" description="Low complexity" evidence="11">
    <location>
        <begin position="264"/>
        <end position="274"/>
    </location>
</feature>
<evidence type="ECO:0000259" key="12">
    <source>
        <dbReference type="PROSITE" id="PS00434"/>
    </source>
</evidence>
<comment type="caution">
    <text evidence="13">The sequence shown here is derived from an EMBL/GenBank/DDBJ whole genome shotgun (WGS) entry which is preliminary data.</text>
</comment>
<dbReference type="AlphaFoldDB" id="A0A835V9Y8"/>
<evidence type="ECO:0000256" key="9">
    <source>
        <dbReference type="RuleBase" id="RU004020"/>
    </source>
</evidence>
<dbReference type="InterPro" id="IPR000232">
    <property type="entry name" value="HSF_DNA-bd"/>
</dbReference>
<dbReference type="InterPro" id="IPR036388">
    <property type="entry name" value="WH-like_DNA-bd_sf"/>
</dbReference>
<feature type="compositionally biased region" description="Basic and acidic residues" evidence="11">
    <location>
        <begin position="336"/>
        <end position="359"/>
    </location>
</feature>
<dbReference type="GO" id="GO:0006357">
    <property type="term" value="P:regulation of transcription by RNA polymerase II"/>
    <property type="evidence" value="ECO:0007669"/>
    <property type="project" value="TreeGrafter"/>
</dbReference>